<feature type="transmembrane region" description="Helical" evidence="1">
    <location>
        <begin position="54"/>
        <end position="71"/>
    </location>
</feature>
<feature type="transmembrane region" description="Helical" evidence="1">
    <location>
        <begin position="28"/>
        <end position="47"/>
    </location>
</feature>
<sequence>MVEPRDPGDGRTAHRPGLLPAAGRGVLTARRLAAVALASVLIAVGVLRSHVLPLLGVVLLGAAVGLLIALRTGSPHDLLRMPALVAVAALVLVGVGQMGVLGILLGLGLLAATTPIHGART</sequence>
<keyword evidence="1" id="KW-1133">Transmembrane helix</keyword>
<protein>
    <submittedName>
        <fullName evidence="2">Uncharacterized protein</fullName>
    </submittedName>
</protein>
<reference evidence="3" key="1">
    <citation type="journal article" date="2019" name="Int. J. Syst. Evol. Microbiol.">
        <title>The Global Catalogue of Microorganisms (GCM) 10K type strain sequencing project: providing services to taxonomists for standard genome sequencing and annotation.</title>
        <authorList>
            <consortium name="The Broad Institute Genomics Platform"/>
            <consortium name="The Broad Institute Genome Sequencing Center for Infectious Disease"/>
            <person name="Wu L."/>
            <person name="Ma J."/>
        </authorList>
    </citation>
    <scope>NUCLEOTIDE SEQUENCE [LARGE SCALE GENOMIC DNA]</scope>
    <source>
        <strain evidence="3">JCM 18531</strain>
    </source>
</reference>
<feature type="transmembrane region" description="Helical" evidence="1">
    <location>
        <begin position="83"/>
        <end position="112"/>
    </location>
</feature>
<evidence type="ECO:0000313" key="2">
    <source>
        <dbReference type="EMBL" id="GAA4692061.1"/>
    </source>
</evidence>
<evidence type="ECO:0000313" key="3">
    <source>
        <dbReference type="Proteomes" id="UP001499974"/>
    </source>
</evidence>
<gene>
    <name evidence="2" type="ORF">GCM10023349_03720</name>
</gene>
<dbReference type="Proteomes" id="UP001499974">
    <property type="component" value="Unassembled WGS sequence"/>
</dbReference>
<evidence type="ECO:0000256" key="1">
    <source>
        <dbReference type="SAM" id="Phobius"/>
    </source>
</evidence>
<proteinExistence type="predicted"/>
<keyword evidence="1" id="KW-0472">Membrane</keyword>
<comment type="caution">
    <text evidence="2">The sequence shown here is derived from an EMBL/GenBank/DDBJ whole genome shotgun (WGS) entry which is preliminary data.</text>
</comment>
<keyword evidence="1" id="KW-0812">Transmembrane</keyword>
<dbReference type="EMBL" id="BAABKM010000001">
    <property type="protein sequence ID" value="GAA4692061.1"/>
    <property type="molecule type" value="Genomic_DNA"/>
</dbReference>
<keyword evidence="3" id="KW-1185">Reference proteome</keyword>
<name>A0ABP8WML8_9ACTN</name>
<accession>A0ABP8WML8</accession>
<organism evidence="2 3">
    <name type="scientific">Nocardioides conyzicola</name>
    <dbReference type="NCBI Taxonomy" id="1651781"/>
    <lineage>
        <taxon>Bacteria</taxon>
        <taxon>Bacillati</taxon>
        <taxon>Actinomycetota</taxon>
        <taxon>Actinomycetes</taxon>
        <taxon>Propionibacteriales</taxon>
        <taxon>Nocardioidaceae</taxon>
        <taxon>Nocardioides</taxon>
    </lineage>
</organism>